<evidence type="ECO:0000256" key="6">
    <source>
        <dbReference type="ARBA" id="ARBA00022741"/>
    </source>
</evidence>
<dbReference type="Pfam" id="PF00664">
    <property type="entry name" value="ABC_membrane"/>
    <property type="match status" value="2"/>
</dbReference>
<evidence type="ECO:0000256" key="11">
    <source>
        <dbReference type="SAM" id="MobiDB-lite"/>
    </source>
</evidence>
<accession>E6Y0T2</accession>
<dbReference type="InterPro" id="IPR011527">
    <property type="entry name" value="ABC1_TM_dom"/>
</dbReference>
<dbReference type="CDD" id="cd03249">
    <property type="entry name" value="ABC_MTABC3_MDL1_MDL2"/>
    <property type="match status" value="2"/>
</dbReference>
<feature type="transmembrane region" description="Helical" evidence="12">
    <location>
        <begin position="941"/>
        <end position="963"/>
    </location>
</feature>
<feature type="transmembrane region" description="Helical" evidence="12">
    <location>
        <begin position="226"/>
        <end position="245"/>
    </location>
</feature>
<evidence type="ECO:0000256" key="3">
    <source>
        <dbReference type="ARBA" id="ARBA00022448"/>
    </source>
</evidence>
<dbReference type="SUPFAM" id="SSF90123">
    <property type="entry name" value="ABC transporter transmembrane region"/>
    <property type="match status" value="2"/>
</dbReference>
<comment type="similarity">
    <text evidence="2">Belongs to the ABC transporter superfamily. ABCB family. Multidrug resistance exporter (TC 3.A.1.201) subfamily.</text>
</comment>
<dbReference type="FunFam" id="3.40.50.300:FF:000251">
    <property type="entry name" value="ABC transporter B family member 19"/>
    <property type="match status" value="1"/>
</dbReference>
<feature type="transmembrane region" description="Helical" evidence="12">
    <location>
        <begin position="123"/>
        <end position="144"/>
    </location>
</feature>
<keyword evidence="5" id="KW-0677">Repeat</keyword>
<keyword evidence="8 12" id="KW-1133">Transmembrane helix</keyword>
<proteinExistence type="evidence at transcript level"/>
<feature type="transmembrane region" description="Helical" evidence="12">
    <location>
        <begin position="713"/>
        <end position="738"/>
    </location>
</feature>
<dbReference type="SMR" id="E6Y0T2"/>
<dbReference type="CDD" id="cd18578">
    <property type="entry name" value="ABC_6TM_Pgp_ABCB1_D2_like"/>
    <property type="match status" value="1"/>
</dbReference>
<evidence type="ECO:0000313" key="15">
    <source>
        <dbReference type="EMBL" id="ABG75919.1"/>
    </source>
</evidence>
<evidence type="ECO:0000256" key="2">
    <source>
        <dbReference type="ARBA" id="ARBA00007577"/>
    </source>
</evidence>
<reference evidence="15" key="1">
    <citation type="submission" date="2006-06" db="EMBL/GenBank/DDBJ databases">
        <title>Isolation and characterization of GbMDR1.</title>
        <authorList>
            <person name="Jin H."/>
            <person name="Gong Y."/>
            <person name="Zuo K."/>
            <person name="Liu D."/>
            <person name="Chen Y."/>
            <person name="Tang K."/>
        </authorList>
    </citation>
    <scope>NUCLEOTIDE SEQUENCE</scope>
</reference>
<dbReference type="PROSITE" id="PS50929">
    <property type="entry name" value="ABC_TM1F"/>
    <property type="match status" value="2"/>
</dbReference>
<feature type="domain" description="ABC transporter" evidence="13">
    <location>
        <begin position="1039"/>
        <end position="1275"/>
    </location>
</feature>
<evidence type="ECO:0000256" key="1">
    <source>
        <dbReference type="ARBA" id="ARBA00004651"/>
    </source>
</evidence>
<keyword evidence="4 12" id="KW-0812">Transmembrane</keyword>
<feature type="transmembrane region" description="Helical" evidence="12">
    <location>
        <begin position="759"/>
        <end position="776"/>
    </location>
</feature>
<keyword evidence="9 12" id="KW-0472">Membrane</keyword>
<keyword evidence="7" id="KW-0067">ATP-binding</keyword>
<keyword evidence="6" id="KW-0547">Nucleotide-binding</keyword>
<dbReference type="SMART" id="SM00382">
    <property type="entry name" value="AAA"/>
    <property type="match status" value="2"/>
</dbReference>
<feature type="domain" description="ABC transmembrane type-1" evidence="14">
    <location>
        <begin position="716"/>
        <end position="1004"/>
    </location>
</feature>
<evidence type="ECO:0000256" key="7">
    <source>
        <dbReference type="ARBA" id="ARBA00022840"/>
    </source>
</evidence>
<gene>
    <name evidence="15" type="primary">MDR1</name>
</gene>
<evidence type="ECO:0000256" key="5">
    <source>
        <dbReference type="ARBA" id="ARBA00022737"/>
    </source>
</evidence>
<dbReference type="SUPFAM" id="SSF52540">
    <property type="entry name" value="P-loop containing nucleoside triphosphate hydrolases"/>
    <property type="match status" value="2"/>
</dbReference>
<evidence type="ECO:0000256" key="8">
    <source>
        <dbReference type="ARBA" id="ARBA00022989"/>
    </source>
</evidence>
<dbReference type="PROSITE" id="PS50893">
    <property type="entry name" value="ABC_TRANSPORTER_2"/>
    <property type="match status" value="2"/>
</dbReference>
<comment type="subcellular location">
    <subcellularLocation>
        <location evidence="1">Cell membrane</location>
        <topology evidence="1">Multi-pass membrane protein</topology>
    </subcellularLocation>
</comment>
<dbReference type="Gene3D" id="1.20.1560.10">
    <property type="entry name" value="ABC transporter type 1, transmembrane domain"/>
    <property type="match status" value="3"/>
</dbReference>
<feature type="compositionally biased region" description="Basic and acidic residues" evidence="11">
    <location>
        <begin position="34"/>
        <end position="45"/>
    </location>
</feature>
<dbReference type="AlphaFoldDB" id="E6Y0T2"/>
<sequence length="1279" mass="139591">MYSGKNVAENGFQKSAYEGNHKEESLGDNCEGEVEGRMREKKTLEDGEAASSQPQKVAFYKLFSYADGWDYLLMAVGSIGACAHGASVPVFFIFFGKLINCIGLAYLDPPAVTHTVAMYSLDFVYLGVVVLFSSWTEVACWMYTGERQATRMRLTYLRAMLNQDVSFFDTDATGGEVVAAITSDTIVVQDAIGEKVGNFLHYMGRFVAGFAVGFSAVWQLSLVTLAIVPLIALAGGLYAFVVTGLTSRSRNAYIKAGGIAEEVIGNVRTVYAFVGEERAVRSYKTALMETYKIGRKSGIAKGLGLGSMHCLLFLSWALLLWYTSRIVHDGVANGGEAFTTMLNVVISGLSLGQAAPDLTAFGRARSAAYSIFQMINRNSAISSGSRTGNKLAKVEGNIELRNVYFSYPSRPDVVIFQNLSFRIPAGKVVAIVGGSGSGKSTVISLIERFYDPVSGEVMLDGHNIRSLELKWLRGQIGLVNQEPALFATSIRENILYGKNDASTEEIVQAAKLSDAYLFINNLPDRYETQVGERGVQLSGGQKQRIAISRAILKNPSILLLDEATSALDAESEKSVQEALDRVMVGRTTVVVAHRLSTVKNADIIAVVQNGKIVECGDHEDLIRREGGAYAALVKLQETRQYTIEGPSLGRHPSIGVSRGSISRRTFSFGASVSSDKDSVGAFSKRFGSDQMNGGSLVEKVSLKRLFKMAAPDWMYGLFGAAGAIFAGAQMPLFALGVTQALVAFYSPDYGYTKREVRKISLWFCSGAILTVVAHVIEHLNFGMMGERLTLRVREMMFGAILRNEVGWFDDNDNNSGLVSSRLASDATLVRTLVVDRVTILIQNIALIVTSFTIAFIEQWRITLVILATYPLLIASHMSERFFMHGYGGNLSKAYLKANMLATEAVSNIRTVAAFCAEEKVIDLFSRELEEPRRRSFMRGQIAGICYGVAQCCMFSSYGLALWYSSTLIKHYQASFGSVMKTFMVLIVTALGMAETLAMAPDIIKGNEAVASVFEIIDRRTEIPPDDPTGEELGRVEGVIELKHVDFSYPSRPDVIIFKDFNLRVRAGRSVALVGSSGSGKSSILALILRYYDPMAGKVTVDGKDIRKVKARSLRKHIGLVQQEPALFATTIYENIMYGREGATEAEVIEAAKLANAHSFISSLPDGYQTEVGERGVQLSGGQKQRVAIARAVLKDPAILLLDEATSALDAESERIVQQALDRLMKNRTTVMIAHRLSTIQNADVISVLQDGKVAEQGTHSSLLSKDGAYTKLISLQQNQ</sequence>
<dbReference type="InterPro" id="IPR039421">
    <property type="entry name" value="Type_1_exporter"/>
</dbReference>
<keyword evidence="10" id="KW-0325">Glycoprotein</keyword>
<dbReference type="PANTHER" id="PTHR24222">
    <property type="entry name" value="ABC TRANSPORTER B FAMILY"/>
    <property type="match status" value="1"/>
</dbReference>
<dbReference type="GO" id="GO:0016887">
    <property type="term" value="F:ATP hydrolysis activity"/>
    <property type="evidence" value="ECO:0007669"/>
    <property type="project" value="InterPro"/>
</dbReference>
<evidence type="ECO:0000256" key="9">
    <source>
        <dbReference type="ARBA" id="ARBA00023136"/>
    </source>
</evidence>
<evidence type="ECO:0000256" key="10">
    <source>
        <dbReference type="ARBA" id="ARBA00023180"/>
    </source>
</evidence>
<feature type="domain" description="ABC transporter" evidence="13">
    <location>
        <begin position="398"/>
        <end position="634"/>
    </location>
</feature>
<feature type="region of interest" description="Disordered" evidence="11">
    <location>
        <begin position="1"/>
        <end position="49"/>
    </location>
</feature>
<evidence type="ECO:0000259" key="13">
    <source>
        <dbReference type="PROSITE" id="PS50893"/>
    </source>
</evidence>
<feature type="domain" description="ABC transmembrane type-1" evidence="14">
    <location>
        <begin position="75"/>
        <end position="363"/>
    </location>
</feature>
<dbReference type="GO" id="GO:0005886">
    <property type="term" value="C:plasma membrane"/>
    <property type="evidence" value="ECO:0007669"/>
    <property type="project" value="UniProtKB-SubCell"/>
</dbReference>
<feature type="transmembrane region" description="Helical" evidence="12">
    <location>
        <begin position="302"/>
        <end position="322"/>
    </location>
</feature>
<dbReference type="OMA" id="QDYWLRW"/>
<dbReference type="Gene3D" id="3.40.50.300">
    <property type="entry name" value="P-loop containing nucleotide triphosphate hydrolases"/>
    <property type="match status" value="2"/>
</dbReference>
<dbReference type="EMBL" id="DQ779968">
    <property type="protein sequence ID" value="ABG75919.1"/>
    <property type="molecule type" value="mRNA"/>
</dbReference>
<keyword evidence="3" id="KW-0813">Transport</keyword>
<organism evidence="15">
    <name type="scientific">Ginkgo biloba</name>
    <name type="common">Ginkgo</name>
    <name type="synonym">Maidenhair tree</name>
    <dbReference type="NCBI Taxonomy" id="3311"/>
    <lineage>
        <taxon>Eukaryota</taxon>
        <taxon>Viridiplantae</taxon>
        <taxon>Streptophyta</taxon>
        <taxon>Embryophyta</taxon>
        <taxon>Tracheophyta</taxon>
        <taxon>Spermatophyta</taxon>
        <taxon>Ginkgoidae</taxon>
        <taxon>Ginkgoales</taxon>
        <taxon>Ginkgoaceae</taxon>
        <taxon>Ginkgo</taxon>
    </lineage>
</organism>
<dbReference type="InterPro" id="IPR003439">
    <property type="entry name" value="ABC_transporter-like_ATP-bd"/>
</dbReference>
<dbReference type="InterPro" id="IPR036640">
    <property type="entry name" value="ABC1_TM_sf"/>
</dbReference>
<evidence type="ECO:0000256" key="12">
    <source>
        <dbReference type="SAM" id="Phobius"/>
    </source>
</evidence>
<dbReference type="InterPro" id="IPR003593">
    <property type="entry name" value="AAA+_ATPase"/>
</dbReference>
<dbReference type="InterPro" id="IPR027417">
    <property type="entry name" value="P-loop_NTPase"/>
</dbReference>
<dbReference type="GO" id="GO:0140359">
    <property type="term" value="F:ABC-type transporter activity"/>
    <property type="evidence" value="ECO:0007669"/>
    <property type="project" value="InterPro"/>
</dbReference>
<evidence type="ECO:0000256" key="4">
    <source>
        <dbReference type="ARBA" id="ARBA00022692"/>
    </source>
</evidence>
<feature type="transmembrane region" description="Helical" evidence="12">
    <location>
        <begin position="837"/>
        <end position="856"/>
    </location>
</feature>
<feature type="transmembrane region" description="Helical" evidence="12">
    <location>
        <begin position="202"/>
        <end position="220"/>
    </location>
</feature>
<dbReference type="CDD" id="cd18577">
    <property type="entry name" value="ABC_6TM_Pgp_ABCB1_D1_like"/>
    <property type="match status" value="1"/>
</dbReference>
<feature type="transmembrane region" description="Helical" evidence="12">
    <location>
        <begin position="71"/>
        <end position="95"/>
    </location>
</feature>
<protein>
    <submittedName>
        <fullName evidence="15">MDR-like ABC transporter</fullName>
    </submittedName>
</protein>
<dbReference type="GO" id="GO:0005524">
    <property type="term" value="F:ATP binding"/>
    <property type="evidence" value="ECO:0007669"/>
    <property type="project" value="UniProtKB-KW"/>
</dbReference>
<dbReference type="FunFam" id="3.40.50.300:FF:000066">
    <property type="entry name" value="ABC transporter B family member 1"/>
    <property type="match status" value="1"/>
</dbReference>
<dbReference type="Pfam" id="PF00005">
    <property type="entry name" value="ABC_tran"/>
    <property type="match status" value="2"/>
</dbReference>
<dbReference type="PROSITE" id="PS00211">
    <property type="entry name" value="ABC_TRANSPORTER_1"/>
    <property type="match status" value="2"/>
</dbReference>
<name>E6Y0T2_GINBI</name>
<dbReference type="PANTHER" id="PTHR24222:SF62">
    <property type="entry name" value="ABC TRANSPORTER B FAMILY MEMBER 2"/>
    <property type="match status" value="1"/>
</dbReference>
<evidence type="ECO:0000259" key="14">
    <source>
        <dbReference type="PROSITE" id="PS50929"/>
    </source>
</evidence>
<dbReference type="InterPro" id="IPR017871">
    <property type="entry name" value="ABC_transporter-like_CS"/>
</dbReference>